<feature type="compositionally biased region" description="Basic residues" evidence="1">
    <location>
        <begin position="114"/>
        <end position="124"/>
    </location>
</feature>
<dbReference type="EMBL" id="JBBNAF010000003">
    <property type="protein sequence ID" value="KAK9159885.1"/>
    <property type="molecule type" value="Genomic_DNA"/>
</dbReference>
<dbReference type="AlphaFoldDB" id="A0AAP0KYU1"/>
<evidence type="ECO:0000313" key="3">
    <source>
        <dbReference type="Proteomes" id="UP001420932"/>
    </source>
</evidence>
<feature type="region of interest" description="Disordered" evidence="1">
    <location>
        <begin position="1"/>
        <end position="48"/>
    </location>
</feature>
<proteinExistence type="predicted"/>
<protein>
    <submittedName>
        <fullName evidence="2">Uncharacterized protein</fullName>
    </submittedName>
</protein>
<comment type="caution">
    <text evidence="2">The sequence shown here is derived from an EMBL/GenBank/DDBJ whole genome shotgun (WGS) entry which is preliminary data.</text>
</comment>
<sequence>MSEKEEREREKTREREKSSGKKEIRRDRLAGAVVVGSSDHGGLAPAGGDIGIMAARARRHGQTSGLAAVQRKLVAGDADAGEELDDRQQRGSSDAGSGADRQRGRRRWLDGGAGRRRAARLRRQRLSDAGGAAAMVVRRWCRQRRGDGGGAVSTSARERCDDVVGPIAPRRGVRIDECRRRDGET</sequence>
<gene>
    <name evidence="2" type="ORF">Syun_006226</name>
</gene>
<feature type="region of interest" description="Disordered" evidence="1">
    <location>
        <begin position="79"/>
        <end position="130"/>
    </location>
</feature>
<evidence type="ECO:0000256" key="1">
    <source>
        <dbReference type="SAM" id="MobiDB-lite"/>
    </source>
</evidence>
<feature type="compositionally biased region" description="Basic and acidic residues" evidence="1">
    <location>
        <begin position="1"/>
        <end position="29"/>
    </location>
</feature>
<name>A0AAP0KYU1_9MAGN</name>
<accession>A0AAP0KYU1</accession>
<keyword evidence="3" id="KW-1185">Reference proteome</keyword>
<organism evidence="2 3">
    <name type="scientific">Stephania yunnanensis</name>
    <dbReference type="NCBI Taxonomy" id="152371"/>
    <lineage>
        <taxon>Eukaryota</taxon>
        <taxon>Viridiplantae</taxon>
        <taxon>Streptophyta</taxon>
        <taxon>Embryophyta</taxon>
        <taxon>Tracheophyta</taxon>
        <taxon>Spermatophyta</taxon>
        <taxon>Magnoliopsida</taxon>
        <taxon>Ranunculales</taxon>
        <taxon>Menispermaceae</taxon>
        <taxon>Menispermoideae</taxon>
        <taxon>Cissampelideae</taxon>
        <taxon>Stephania</taxon>
    </lineage>
</organism>
<dbReference type="Proteomes" id="UP001420932">
    <property type="component" value="Unassembled WGS sequence"/>
</dbReference>
<reference evidence="2 3" key="1">
    <citation type="submission" date="2024-01" db="EMBL/GenBank/DDBJ databases">
        <title>Genome assemblies of Stephania.</title>
        <authorList>
            <person name="Yang L."/>
        </authorList>
    </citation>
    <scope>NUCLEOTIDE SEQUENCE [LARGE SCALE GENOMIC DNA]</scope>
    <source>
        <strain evidence="2">YNDBR</strain>
        <tissue evidence="2">Leaf</tissue>
    </source>
</reference>
<evidence type="ECO:0000313" key="2">
    <source>
        <dbReference type="EMBL" id="KAK9159885.1"/>
    </source>
</evidence>